<feature type="non-terminal residue" evidence="1">
    <location>
        <position position="41"/>
    </location>
</feature>
<evidence type="ECO:0000313" key="1">
    <source>
        <dbReference type="EMBL" id="KKM01928.1"/>
    </source>
</evidence>
<gene>
    <name evidence="1" type="ORF">LCGC14_1789560</name>
</gene>
<proteinExistence type="predicted"/>
<organism evidence="1">
    <name type="scientific">marine sediment metagenome</name>
    <dbReference type="NCBI Taxonomy" id="412755"/>
    <lineage>
        <taxon>unclassified sequences</taxon>
        <taxon>metagenomes</taxon>
        <taxon>ecological metagenomes</taxon>
    </lineage>
</organism>
<name>A0A0F9JSJ4_9ZZZZ</name>
<dbReference type="AlphaFoldDB" id="A0A0F9JSJ4"/>
<protein>
    <submittedName>
        <fullName evidence="1">Uncharacterized protein</fullName>
    </submittedName>
</protein>
<sequence>MPNEELIEGIKKMVSKLEDPAYQDRFKDFDKTLQFNFTDAD</sequence>
<dbReference type="EMBL" id="LAZR01017064">
    <property type="protein sequence ID" value="KKM01928.1"/>
    <property type="molecule type" value="Genomic_DNA"/>
</dbReference>
<comment type="caution">
    <text evidence="1">The sequence shown here is derived from an EMBL/GenBank/DDBJ whole genome shotgun (WGS) entry which is preliminary data.</text>
</comment>
<reference evidence="1" key="1">
    <citation type="journal article" date="2015" name="Nature">
        <title>Complex archaea that bridge the gap between prokaryotes and eukaryotes.</title>
        <authorList>
            <person name="Spang A."/>
            <person name="Saw J.H."/>
            <person name="Jorgensen S.L."/>
            <person name="Zaremba-Niedzwiedzka K."/>
            <person name="Martijn J."/>
            <person name="Lind A.E."/>
            <person name="van Eijk R."/>
            <person name="Schleper C."/>
            <person name="Guy L."/>
            <person name="Ettema T.J."/>
        </authorList>
    </citation>
    <scope>NUCLEOTIDE SEQUENCE</scope>
</reference>
<accession>A0A0F9JSJ4</accession>